<dbReference type="Gene3D" id="3.90.1150.10">
    <property type="entry name" value="Aspartate Aminotransferase, domain 1"/>
    <property type="match status" value="1"/>
</dbReference>
<keyword evidence="4" id="KW-0808">Transferase</keyword>
<dbReference type="CDD" id="cd00610">
    <property type="entry name" value="OAT_like"/>
    <property type="match status" value="1"/>
</dbReference>
<dbReference type="PIRSF" id="PIRSF000521">
    <property type="entry name" value="Transaminase_4ab_Lys_Orn"/>
    <property type="match status" value="1"/>
</dbReference>
<protein>
    <submittedName>
        <fullName evidence="4">Aspartate aminotransferase family protein</fullName>
    </submittedName>
</protein>
<name>A0ABS1SEN3_9MICO</name>
<evidence type="ECO:0000256" key="1">
    <source>
        <dbReference type="ARBA" id="ARBA00008954"/>
    </source>
</evidence>
<dbReference type="Pfam" id="PF00202">
    <property type="entry name" value="Aminotran_3"/>
    <property type="match status" value="1"/>
</dbReference>
<evidence type="ECO:0000256" key="2">
    <source>
        <dbReference type="ARBA" id="ARBA00022898"/>
    </source>
</evidence>
<dbReference type="InterPro" id="IPR015422">
    <property type="entry name" value="PyrdxlP-dep_Trfase_small"/>
</dbReference>
<evidence type="ECO:0000313" key="4">
    <source>
        <dbReference type="EMBL" id="MBL3678361.1"/>
    </source>
</evidence>
<evidence type="ECO:0000256" key="3">
    <source>
        <dbReference type="RuleBase" id="RU003560"/>
    </source>
</evidence>
<dbReference type="Proteomes" id="UP001645859">
    <property type="component" value="Unassembled WGS sequence"/>
</dbReference>
<organism evidence="4 5">
    <name type="scientific">Leucobacter chromiireducens subsp. solipictus</name>
    <dbReference type="NCBI Taxonomy" id="398235"/>
    <lineage>
        <taxon>Bacteria</taxon>
        <taxon>Bacillati</taxon>
        <taxon>Actinomycetota</taxon>
        <taxon>Actinomycetes</taxon>
        <taxon>Micrococcales</taxon>
        <taxon>Microbacteriaceae</taxon>
        <taxon>Leucobacter</taxon>
    </lineage>
</organism>
<sequence length="435" mass="45671">MVNGYDAAAGTELAASDRELIRRRERVLGRPYRLFYREPLHPVRAHGAHLFDADGNDFLDAYNNVPVVGHSNPRVQEAVTAQLGTLNTHTRYLTDGVIEYAERLTALFPAPLTQAIFACTGSEAVDLALRIARHATGGEGIIITRNAYHGTTAAAAAISPSLGPGNPIPDTVALLDAPDSVHGPGGAAAEDVWLAQVRAAIASFAARGIPCAGMIVDSVLSSDGLRLEPRGFLGRAAELVRAAGGLYIADEVQPGFGRTGAWWGFARHRLVPDLVVLGKPMGNGMPISAVIGSPGLFDRFGAEVRYFNTFGGNPVSVAAAGAVLDELEDRSLLAHAARLGTLLADGLRAASAGDERVAEVRGAGLFLGVEMVDGEGRPDPAAALGIVNELRARRILVSASGTGENVLKIRPPLVFTEADAERFLDGFAAALRATR</sequence>
<dbReference type="InterPro" id="IPR015421">
    <property type="entry name" value="PyrdxlP-dep_Trfase_major"/>
</dbReference>
<proteinExistence type="inferred from homology"/>
<reference evidence="4 5" key="1">
    <citation type="submission" date="2018-09" db="EMBL/GenBank/DDBJ databases">
        <title>Comparative genomics of Leucobacter spp.</title>
        <authorList>
            <person name="Reis A.C."/>
            <person name="Kolvenbach B.A."/>
            <person name="Corvini P.F.X."/>
            <person name="Nunes O.C."/>
        </authorList>
    </citation>
    <scope>NUCLEOTIDE SEQUENCE [LARGE SCALE GENOMIC DNA]</scope>
    <source>
        <strain evidence="4 5">TAN 31504</strain>
    </source>
</reference>
<comment type="caution">
    <text evidence="4">The sequence shown here is derived from an EMBL/GenBank/DDBJ whole genome shotgun (WGS) entry which is preliminary data.</text>
</comment>
<dbReference type="EMBL" id="QYAC01000001">
    <property type="protein sequence ID" value="MBL3678361.1"/>
    <property type="molecule type" value="Genomic_DNA"/>
</dbReference>
<gene>
    <name evidence="4" type="ORF">D3230_03450</name>
</gene>
<comment type="similarity">
    <text evidence="1 3">Belongs to the class-III pyridoxal-phosphate-dependent aminotransferase family.</text>
</comment>
<keyword evidence="2 3" id="KW-0663">Pyridoxal phosphate</keyword>
<dbReference type="PROSITE" id="PS00600">
    <property type="entry name" value="AA_TRANSFER_CLASS_3"/>
    <property type="match status" value="1"/>
</dbReference>
<dbReference type="PANTHER" id="PTHR45688">
    <property type="match status" value="1"/>
</dbReference>
<dbReference type="InterPro" id="IPR005814">
    <property type="entry name" value="Aminotrans_3"/>
</dbReference>
<dbReference type="InterPro" id="IPR049704">
    <property type="entry name" value="Aminotrans_3_PPA_site"/>
</dbReference>
<dbReference type="PANTHER" id="PTHR45688:SF13">
    <property type="entry name" value="ALANINE--GLYOXYLATE AMINOTRANSFERASE 2-LIKE"/>
    <property type="match status" value="1"/>
</dbReference>
<dbReference type="SUPFAM" id="SSF53383">
    <property type="entry name" value="PLP-dependent transferases"/>
    <property type="match status" value="1"/>
</dbReference>
<accession>A0ABS1SEN3</accession>
<keyword evidence="4" id="KW-0032">Aminotransferase</keyword>
<evidence type="ECO:0000313" key="5">
    <source>
        <dbReference type="Proteomes" id="UP001645859"/>
    </source>
</evidence>
<dbReference type="GO" id="GO:0008483">
    <property type="term" value="F:transaminase activity"/>
    <property type="evidence" value="ECO:0007669"/>
    <property type="project" value="UniProtKB-KW"/>
</dbReference>
<keyword evidence="5" id="KW-1185">Reference proteome</keyword>
<dbReference type="InterPro" id="IPR015424">
    <property type="entry name" value="PyrdxlP-dep_Trfase"/>
</dbReference>
<dbReference type="Gene3D" id="3.40.640.10">
    <property type="entry name" value="Type I PLP-dependent aspartate aminotransferase-like (Major domain)"/>
    <property type="match status" value="1"/>
</dbReference>